<keyword evidence="9" id="KW-0813">Transport</keyword>
<dbReference type="InterPro" id="IPR004670">
    <property type="entry name" value="NhaA"/>
</dbReference>
<dbReference type="Gene3D" id="1.20.1530.10">
    <property type="entry name" value="Na+/H+ antiporter like domain"/>
    <property type="match status" value="1"/>
</dbReference>
<evidence type="ECO:0000256" key="4">
    <source>
        <dbReference type="ARBA" id="ARBA00022692"/>
    </source>
</evidence>
<keyword evidence="2 9" id="KW-0050">Antiport</keyword>
<feature type="transmembrane region" description="Helical" evidence="9">
    <location>
        <begin position="12"/>
        <end position="30"/>
    </location>
</feature>
<feature type="transmembrane region" description="Helical" evidence="9">
    <location>
        <begin position="89"/>
        <end position="110"/>
    </location>
</feature>
<dbReference type="HAMAP" id="MF_01844">
    <property type="entry name" value="NhaA"/>
    <property type="match status" value="1"/>
</dbReference>
<evidence type="ECO:0000256" key="1">
    <source>
        <dbReference type="ARBA" id="ARBA00004429"/>
    </source>
</evidence>
<reference evidence="10 11" key="1">
    <citation type="submission" date="2019-03" db="EMBL/GenBank/DDBJ databases">
        <title>Draft genome sequences of two Veillonella tobetsuensis clinical isolates from intraoperative bronchial fluids of elderly patients with pulmonary carcinoma.</title>
        <authorList>
            <person name="Akiyama T."/>
        </authorList>
    </citation>
    <scope>NUCLEOTIDE SEQUENCE [LARGE SCALE GENOMIC DNA]</scope>
    <source>
        <strain evidence="10 11">PAGU 1578</strain>
    </source>
</reference>
<keyword evidence="4 9" id="KW-0812">Transmembrane</keyword>
<organism evidence="10 11">
    <name type="scientific">Veillonella tobetsuensis</name>
    <dbReference type="NCBI Taxonomy" id="1110546"/>
    <lineage>
        <taxon>Bacteria</taxon>
        <taxon>Bacillati</taxon>
        <taxon>Bacillota</taxon>
        <taxon>Negativicutes</taxon>
        <taxon>Veillonellales</taxon>
        <taxon>Veillonellaceae</taxon>
        <taxon>Veillonella</taxon>
    </lineage>
</organism>
<dbReference type="InterPro" id="IPR023171">
    <property type="entry name" value="Na/H_antiporter_dom_sf"/>
</dbReference>
<feature type="transmembrane region" description="Helical" evidence="9">
    <location>
        <begin position="318"/>
        <end position="343"/>
    </location>
</feature>
<keyword evidence="9" id="KW-0406">Ion transport</keyword>
<dbReference type="AlphaFoldDB" id="A0A480B7E9"/>
<protein>
    <recommendedName>
        <fullName evidence="9">Na(+)/H(+) antiporter NhaA</fullName>
    </recommendedName>
    <alternativeName>
        <fullName evidence="9">Sodium/proton antiporter NhaA</fullName>
    </alternativeName>
</protein>
<feature type="transmembrane region" description="Helical" evidence="9">
    <location>
        <begin position="147"/>
        <end position="166"/>
    </location>
</feature>
<keyword evidence="8 9" id="KW-0739">Sodium transport</keyword>
<feature type="transmembrane region" description="Helical" evidence="9">
    <location>
        <begin position="252"/>
        <end position="270"/>
    </location>
</feature>
<evidence type="ECO:0000256" key="7">
    <source>
        <dbReference type="ARBA" id="ARBA00023136"/>
    </source>
</evidence>
<dbReference type="PANTHER" id="PTHR30341:SF0">
    <property type="entry name" value="NA(+)_H(+) ANTIPORTER NHAA"/>
    <property type="match status" value="1"/>
</dbReference>
<dbReference type="NCBIfam" id="TIGR00773">
    <property type="entry name" value="NhaA"/>
    <property type="match status" value="1"/>
</dbReference>
<dbReference type="GO" id="GO:0015385">
    <property type="term" value="F:sodium:proton antiporter activity"/>
    <property type="evidence" value="ECO:0007669"/>
    <property type="project" value="UniProtKB-UniRule"/>
</dbReference>
<comment type="function">
    <text evidence="9">Na(+)/H(+) antiporter that extrudes sodium in exchange for external protons.</text>
</comment>
<evidence type="ECO:0000256" key="6">
    <source>
        <dbReference type="ARBA" id="ARBA00023053"/>
    </source>
</evidence>
<evidence type="ECO:0000313" key="10">
    <source>
        <dbReference type="EMBL" id="GCL67795.1"/>
    </source>
</evidence>
<keyword evidence="7 9" id="KW-0472">Membrane</keyword>
<comment type="catalytic activity">
    <reaction evidence="9">
        <text>Na(+)(in) + 2 H(+)(out) = Na(+)(out) + 2 H(+)(in)</text>
        <dbReference type="Rhea" id="RHEA:29251"/>
        <dbReference type="ChEBI" id="CHEBI:15378"/>
        <dbReference type="ChEBI" id="CHEBI:29101"/>
    </reaction>
</comment>
<dbReference type="EMBL" id="BJCQ01000031">
    <property type="protein sequence ID" value="GCL67795.1"/>
    <property type="molecule type" value="Genomic_DNA"/>
</dbReference>
<dbReference type="NCBIfam" id="NF007111">
    <property type="entry name" value="PRK09560.1"/>
    <property type="match status" value="1"/>
</dbReference>
<evidence type="ECO:0000313" key="11">
    <source>
        <dbReference type="Proteomes" id="UP000300381"/>
    </source>
</evidence>
<evidence type="ECO:0000256" key="2">
    <source>
        <dbReference type="ARBA" id="ARBA00022449"/>
    </source>
</evidence>
<dbReference type="Pfam" id="PF06965">
    <property type="entry name" value="Na_H_antiport_1"/>
    <property type="match status" value="1"/>
</dbReference>
<dbReference type="PANTHER" id="PTHR30341">
    <property type="entry name" value="SODIUM ION/PROTON ANTIPORTER NHAA-RELATED"/>
    <property type="match status" value="1"/>
</dbReference>
<evidence type="ECO:0000256" key="5">
    <source>
        <dbReference type="ARBA" id="ARBA00022989"/>
    </source>
</evidence>
<keyword evidence="6 9" id="KW-0915">Sodium</keyword>
<evidence type="ECO:0000256" key="8">
    <source>
        <dbReference type="ARBA" id="ARBA00023201"/>
    </source>
</evidence>
<comment type="caution">
    <text evidence="10">The sequence shown here is derived from an EMBL/GenBank/DDBJ whole genome shotgun (WGS) entry which is preliminary data.</text>
</comment>
<proteinExistence type="inferred from homology"/>
<keyword evidence="5 9" id="KW-1133">Transmembrane helix</keyword>
<accession>A0A480B7E9</accession>
<dbReference type="GO" id="GO:0006885">
    <property type="term" value="P:regulation of pH"/>
    <property type="evidence" value="ECO:0007669"/>
    <property type="project" value="UniProtKB-UniRule"/>
</dbReference>
<sequence>MKYIKAFIQSESSGGIMLLVAAILGVITANSPIAGQYFSFMNIYLGPMDILEWVNDGLMALFFLYVGIEIKTEMISGELNTNSKRLLPVLAAFAGVVTPALVYFLIAGSVPEYTHGWGIPTATDIAFAIGVIMMLGKRVSQAMKAFLSALAVIDDLIAIVVIAIFYGAGVDFPHLMAAAVVTGALWYTNKQGYVRPVLYGVLGSVLWYFVLKSGVHATIAGVVLAMTIPYSGTLDGEKVYPMHAWADKLKNWVNFLIIPIFSFLNAGVSFSDVSVDHLFHPVVLGVSLGLILGKQFGIFSAVYVLVQSKIIKMPTNTTWTEIYGTAIVCGIGFTMSLFVATLAFPPGVTQEMSKIGIFIGSIISGLLGATVLAVAYKIRTARNK</sequence>
<feature type="transmembrane region" description="Helical" evidence="9">
    <location>
        <begin position="282"/>
        <end position="306"/>
    </location>
</feature>
<keyword evidence="3 9" id="KW-1003">Cell membrane</keyword>
<name>A0A480B7E9_9FIRM</name>
<dbReference type="GO" id="GO:0005886">
    <property type="term" value="C:plasma membrane"/>
    <property type="evidence" value="ECO:0007669"/>
    <property type="project" value="UniProtKB-SubCell"/>
</dbReference>
<feature type="transmembrane region" description="Helical" evidence="9">
    <location>
        <begin position="193"/>
        <end position="209"/>
    </location>
</feature>
<dbReference type="RefSeq" id="WP_137661052.1">
    <property type="nucleotide sequence ID" value="NZ_BJCQ01000031.1"/>
</dbReference>
<evidence type="ECO:0000256" key="9">
    <source>
        <dbReference type="HAMAP-Rule" id="MF_01844"/>
    </source>
</evidence>
<comment type="subcellular location">
    <subcellularLocation>
        <location evidence="1">Cell inner membrane</location>
        <topology evidence="1">Multi-pass membrane protein</topology>
    </subcellularLocation>
    <subcellularLocation>
        <location evidence="9">Cell membrane</location>
        <topology evidence="9">Multi-pass membrane protein</topology>
    </subcellularLocation>
</comment>
<evidence type="ECO:0000256" key="3">
    <source>
        <dbReference type="ARBA" id="ARBA00022475"/>
    </source>
</evidence>
<feature type="transmembrane region" description="Helical" evidence="9">
    <location>
        <begin position="50"/>
        <end position="68"/>
    </location>
</feature>
<comment type="similarity">
    <text evidence="9">Belongs to the NhaA Na(+)/H(+) (TC 2.A.33) antiporter family.</text>
</comment>
<dbReference type="Proteomes" id="UP000300381">
    <property type="component" value="Unassembled WGS sequence"/>
</dbReference>
<gene>
    <name evidence="10" type="primary">nhaA_2</name>
    <name evidence="9" type="synonym">nhaA</name>
    <name evidence="10" type="ORF">PAGU1578_14160</name>
</gene>
<feature type="transmembrane region" description="Helical" evidence="9">
    <location>
        <begin position="116"/>
        <end position="135"/>
    </location>
</feature>
<feature type="transmembrane region" description="Helical" evidence="9">
    <location>
        <begin position="355"/>
        <end position="376"/>
    </location>
</feature>